<dbReference type="PANTHER" id="PTHR47369:SF1">
    <property type="entry name" value="BTB_POZ DOMAIN-CONTAINING PROTEIN"/>
    <property type="match status" value="1"/>
</dbReference>
<name>A0A9P6NRV0_9BASI</name>
<proteinExistence type="predicted"/>
<dbReference type="Proteomes" id="UP000886653">
    <property type="component" value="Unassembled WGS sequence"/>
</dbReference>
<dbReference type="SUPFAM" id="SSF54695">
    <property type="entry name" value="POZ domain"/>
    <property type="match status" value="1"/>
</dbReference>
<gene>
    <name evidence="2" type="ORF">CROQUDRAFT_654181</name>
</gene>
<dbReference type="PANTHER" id="PTHR47369">
    <property type="entry name" value="BTB/POZ DOMAIN-CONTAINING PROTEIN"/>
    <property type="match status" value="1"/>
</dbReference>
<evidence type="ECO:0008006" key="4">
    <source>
        <dbReference type="Google" id="ProtNLM"/>
    </source>
</evidence>
<evidence type="ECO:0000313" key="2">
    <source>
        <dbReference type="EMBL" id="KAG0149089.1"/>
    </source>
</evidence>
<keyword evidence="3" id="KW-1185">Reference proteome</keyword>
<dbReference type="AlphaFoldDB" id="A0A9P6NRV0"/>
<accession>A0A9P6NRV0</accession>
<evidence type="ECO:0000313" key="3">
    <source>
        <dbReference type="Proteomes" id="UP000886653"/>
    </source>
</evidence>
<feature type="region of interest" description="Disordered" evidence="1">
    <location>
        <begin position="363"/>
        <end position="393"/>
    </location>
</feature>
<protein>
    <recommendedName>
        <fullName evidence="4">BTB domain-containing protein</fullName>
    </recommendedName>
</protein>
<dbReference type="Gene3D" id="3.30.710.10">
    <property type="entry name" value="Potassium Channel Kv1.1, Chain A"/>
    <property type="match status" value="1"/>
</dbReference>
<dbReference type="EMBL" id="MU167231">
    <property type="protein sequence ID" value="KAG0149089.1"/>
    <property type="molecule type" value="Genomic_DNA"/>
</dbReference>
<feature type="compositionally biased region" description="Basic and acidic residues" evidence="1">
    <location>
        <begin position="363"/>
        <end position="374"/>
    </location>
</feature>
<dbReference type="InterPro" id="IPR011333">
    <property type="entry name" value="SKP1/BTB/POZ_sf"/>
</dbReference>
<organism evidence="2 3">
    <name type="scientific">Cronartium quercuum f. sp. fusiforme G11</name>
    <dbReference type="NCBI Taxonomy" id="708437"/>
    <lineage>
        <taxon>Eukaryota</taxon>
        <taxon>Fungi</taxon>
        <taxon>Dikarya</taxon>
        <taxon>Basidiomycota</taxon>
        <taxon>Pucciniomycotina</taxon>
        <taxon>Pucciniomycetes</taxon>
        <taxon>Pucciniales</taxon>
        <taxon>Coleosporiaceae</taxon>
        <taxon>Cronartium</taxon>
    </lineage>
</organism>
<reference evidence="2" key="1">
    <citation type="submission" date="2013-11" db="EMBL/GenBank/DDBJ databases">
        <title>Genome sequence of the fusiform rust pathogen reveals effectors for host alternation and coevolution with pine.</title>
        <authorList>
            <consortium name="DOE Joint Genome Institute"/>
            <person name="Smith K."/>
            <person name="Pendleton A."/>
            <person name="Kubisiak T."/>
            <person name="Anderson C."/>
            <person name="Salamov A."/>
            <person name="Aerts A."/>
            <person name="Riley R."/>
            <person name="Clum A."/>
            <person name="Lindquist E."/>
            <person name="Ence D."/>
            <person name="Campbell M."/>
            <person name="Kronenberg Z."/>
            <person name="Feau N."/>
            <person name="Dhillon B."/>
            <person name="Hamelin R."/>
            <person name="Burleigh J."/>
            <person name="Smith J."/>
            <person name="Yandell M."/>
            <person name="Nelson C."/>
            <person name="Grigoriev I."/>
            <person name="Davis J."/>
        </authorList>
    </citation>
    <scope>NUCLEOTIDE SEQUENCE</scope>
    <source>
        <strain evidence="2">G11</strain>
    </source>
</reference>
<sequence>MRPKKHSKSCCPARELARHVTSTLINSNQVDIELQSFGHIYRLHRVILSQVDLFRNFLNDSGPGPISITFPGHIHRAAFEICLTRIYGGGPELVPPPWASVDSEPFLLGRTHALLSHAVDLDTLISVEDQDIADEKADWESLLKTEDSQPAPPTLLISILSCANYLGLQTLADEVAELINHTITPFTVVTYLNFAHGDCLDNETLSECLQTGCRTLEGVARPAPENPDHHHEIMQESQSNERHAEKIGQVCASWLSKWASELLALEEVLIIQDENILLPALPEEIELIKRWPALRRPPMCVWRYKGGLNSAWVRVLISSDGLFLGPEICGPQDQRPGDGRGGEWERYGLARRVSKLRERERRESLDSGTFDKRLNVPSSSITPNVKPDPDALSSSYKRDPELIRMFHDGIYYSHLTFQQLAFVADDRCPIWKTEYVSPPRLQRANCV</sequence>
<evidence type="ECO:0000256" key="1">
    <source>
        <dbReference type="SAM" id="MobiDB-lite"/>
    </source>
</evidence>
<comment type="caution">
    <text evidence="2">The sequence shown here is derived from an EMBL/GenBank/DDBJ whole genome shotgun (WGS) entry which is preliminary data.</text>
</comment>
<dbReference type="OrthoDB" id="6359943at2759"/>